<dbReference type="FunFam" id="2.40.50.140:FF:000225">
    <property type="entry name" value="tyrosine--tRNA ligase, cytoplasmic"/>
    <property type="match status" value="1"/>
</dbReference>
<evidence type="ECO:0000259" key="5">
    <source>
        <dbReference type="PROSITE" id="PS50886"/>
    </source>
</evidence>
<sequence length="260" mass="27972">MANAMDMLDEAIADLEAKLGLAPGAPIPNKSASAGKKSAGGQKGGKKNDDKKKKKAKQQQPAKAKNDDKKKKKAKQQQPAKAKNAPANADQPEICKLEFKVGQISKVWNHPDADKLYCEEIECGEEEPRQIASGLRPHYDEAGMLGRRLLVVANLKAKNLKGFKSHGMVLCAAETKEDGSELVEFIEPPEGAPLGEIITFEGLPTPEPFSASQVEKKKVFAACMDGMKTKDDCVAAWNGHAFMTSAGPCKSKTIKGGVMR</sequence>
<dbReference type="Gene3D" id="2.40.50.140">
    <property type="entry name" value="Nucleic acid-binding proteins"/>
    <property type="match status" value="1"/>
</dbReference>
<name>A0A7S4QIV5_9STRA</name>
<feature type="compositionally biased region" description="Low complexity" evidence="4">
    <location>
        <begin position="76"/>
        <end position="89"/>
    </location>
</feature>
<dbReference type="AlphaFoldDB" id="A0A7S4QIV5"/>
<proteinExistence type="predicted"/>
<feature type="compositionally biased region" description="Low complexity" evidence="4">
    <location>
        <begin position="30"/>
        <end position="40"/>
    </location>
</feature>
<dbReference type="PROSITE" id="PS50886">
    <property type="entry name" value="TRBD"/>
    <property type="match status" value="1"/>
</dbReference>
<reference evidence="6" key="1">
    <citation type="submission" date="2021-01" db="EMBL/GenBank/DDBJ databases">
        <authorList>
            <person name="Corre E."/>
            <person name="Pelletier E."/>
            <person name="Niang G."/>
            <person name="Scheremetjew M."/>
            <person name="Finn R."/>
            <person name="Kale V."/>
            <person name="Holt S."/>
            <person name="Cochrane G."/>
            <person name="Meng A."/>
            <person name="Brown T."/>
            <person name="Cohen L."/>
        </authorList>
    </citation>
    <scope>NUCLEOTIDE SEQUENCE</scope>
    <source>
        <strain evidence="6">GSO104</strain>
    </source>
</reference>
<evidence type="ECO:0000256" key="1">
    <source>
        <dbReference type="ARBA" id="ARBA00022555"/>
    </source>
</evidence>
<evidence type="ECO:0000256" key="4">
    <source>
        <dbReference type="SAM" id="MobiDB-lite"/>
    </source>
</evidence>
<dbReference type="PANTHER" id="PTHR11586">
    <property type="entry name" value="TRNA-AMINOACYLATION COFACTOR ARC1 FAMILY MEMBER"/>
    <property type="match status" value="1"/>
</dbReference>
<dbReference type="PANTHER" id="PTHR11586:SF33">
    <property type="entry name" value="AMINOACYL TRNA SYNTHASE COMPLEX-INTERACTING MULTIFUNCTIONAL PROTEIN 1"/>
    <property type="match status" value="1"/>
</dbReference>
<dbReference type="GO" id="GO:0000049">
    <property type="term" value="F:tRNA binding"/>
    <property type="evidence" value="ECO:0007669"/>
    <property type="project" value="UniProtKB-UniRule"/>
</dbReference>
<evidence type="ECO:0000256" key="2">
    <source>
        <dbReference type="ARBA" id="ARBA00022884"/>
    </source>
</evidence>
<dbReference type="EMBL" id="HBNS01003508">
    <property type="protein sequence ID" value="CAE4583689.1"/>
    <property type="molecule type" value="Transcribed_RNA"/>
</dbReference>
<dbReference type="Pfam" id="PF01588">
    <property type="entry name" value="tRNA_bind"/>
    <property type="match status" value="1"/>
</dbReference>
<dbReference type="InterPro" id="IPR002547">
    <property type="entry name" value="tRNA-bd_dom"/>
</dbReference>
<organism evidence="6">
    <name type="scientific">Ditylum brightwellii</name>
    <dbReference type="NCBI Taxonomy" id="49249"/>
    <lineage>
        <taxon>Eukaryota</taxon>
        <taxon>Sar</taxon>
        <taxon>Stramenopiles</taxon>
        <taxon>Ochrophyta</taxon>
        <taxon>Bacillariophyta</taxon>
        <taxon>Mediophyceae</taxon>
        <taxon>Lithodesmiophycidae</taxon>
        <taxon>Lithodesmiales</taxon>
        <taxon>Lithodesmiaceae</taxon>
        <taxon>Ditylum</taxon>
    </lineage>
</organism>
<dbReference type="InterPro" id="IPR051270">
    <property type="entry name" value="Tyrosine-tRNA_ligase_regulator"/>
</dbReference>
<gene>
    <name evidence="6" type="ORF">DBRI00130_LOCUS2847</name>
</gene>
<evidence type="ECO:0000313" key="6">
    <source>
        <dbReference type="EMBL" id="CAE4583689.1"/>
    </source>
</evidence>
<feature type="region of interest" description="Disordered" evidence="4">
    <location>
        <begin position="21"/>
        <end position="89"/>
    </location>
</feature>
<keyword evidence="2 3" id="KW-0694">RNA-binding</keyword>
<evidence type="ECO:0000256" key="3">
    <source>
        <dbReference type="PROSITE-ProRule" id="PRU00209"/>
    </source>
</evidence>
<keyword evidence="1 3" id="KW-0820">tRNA-binding</keyword>
<dbReference type="InterPro" id="IPR012340">
    <property type="entry name" value="NA-bd_OB-fold"/>
</dbReference>
<dbReference type="SUPFAM" id="SSF50249">
    <property type="entry name" value="Nucleic acid-binding proteins"/>
    <property type="match status" value="1"/>
</dbReference>
<protein>
    <recommendedName>
        <fullName evidence="5">tRNA-binding domain-containing protein</fullName>
    </recommendedName>
</protein>
<accession>A0A7S4QIV5</accession>
<feature type="domain" description="TRNA-binding" evidence="5">
    <location>
        <begin position="93"/>
        <end position="199"/>
    </location>
</feature>